<comment type="similarity">
    <text evidence="1">Belongs to the transferase hexapeptide repeat family.</text>
</comment>
<dbReference type="SUPFAM" id="SSF51161">
    <property type="entry name" value="Trimeric LpxA-like enzymes"/>
    <property type="match status" value="1"/>
</dbReference>
<keyword evidence="6" id="KW-1185">Reference proteome</keyword>
<dbReference type="InterPro" id="IPR011004">
    <property type="entry name" value="Trimer_LpxA-like_sf"/>
</dbReference>
<comment type="caution">
    <text evidence="5">The sequence shown here is derived from an EMBL/GenBank/DDBJ whole genome shotgun (WGS) entry which is preliminary data.</text>
</comment>
<evidence type="ECO:0000256" key="2">
    <source>
        <dbReference type="ARBA" id="ARBA00022679"/>
    </source>
</evidence>
<dbReference type="InterPro" id="IPR001451">
    <property type="entry name" value="Hexapep"/>
</dbReference>
<name>A0ABX2XGA9_9FLAO</name>
<dbReference type="EMBL" id="LVEN01000042">
    <property type="protein sequence ID" value="OCB70559.1"/>
    <property type="molecule type" value="Genomic_DNA"/>
</dbReference>
<evidence type="ECO:0000313" key="5">
    <source>
        <dbReference type="EMBL" id="OCB70559.1"/>
    </source>
</evidence>
<organism evidence="5 6">
    <name type="scientific">Flavobacterium piscis</name>
    <dbReference type="NCBI Taxonomy" id="1114874"/>
    <lineage>
        <taxon>Bacteria</taxon>
        <taxon>Pseudomonadati</taxon>
        <taxon>Bacteroidota</taxon>
        <taxon>Flavobacteriia</taxon>
        <taxon>Flavobacteriales</taxon>
        <taxon>Flavobacteriaceae</taxon>
        <taxon>Flavobacterium</taxon>
    </lineage>
</organism>
<dbReference type="InterPro" id="IPR051159">
    <property type="entry name" value="Hexapeptide_acetyltransf"/>
</dbReference>
<evidence type="ECO:0000256" key="1">
    <source>
        <dbReference type="ARBA" id="ARBA00007274"/>
    </source>
</evidence>
<dbReference type="Proteomes" id="UP000093343">
    <property type="component" value="Unassembled WGS sequence"/>
</dbReference>
<keyword evidence="3" id="KW-0677">Repeat</keyword>
<dbReference type="PANTHER" id="PTHR23416:SF23">
    <property type="entry name" value="ACETYLTRANSFERASE C18B11.09C-RELATED"/>
    <property type="match status" value="1"/>
</dbReference>
<evidence type="ECO:0008006" key="7">
    <source>
        <dbReference type="Google" id="ProtNLM"/>
    </source>
</evidence>
<proteinExistence type="inferred from homology"/>
<keyword evidence="2" id="KW-0808">Transferase</keyword>
<accession>A0ABX2XGA9</accession>
<dbReference type="PANTHER" id="PTHR23416">
    <property type="entry name" value="SIALIC ACID SYNTHASE-RELATED"/>
    <property type="match status" value="1"/>
</dbReference>
<dbReference type="Gene3D" id="2.160.10.10">
    <property type="entry name" value="Hexapeptide repeat proteins"/>
    <property type="match status" value="1"/>
</dbReference>
<dbReference type="RefSeq" id="WP_123921687.1">
    <property type="nucleotide sequence ID" value="NZ_LVEN01000042.1"/>
</dbReference>
<sequence length="197" mass="22113">MMRKVFGISKVILKKAFPFLFNIEINAIIGQNVLIPKVFAIENHGKKESIVIGNNNEFSNDFHIRCYDYGKVTIGNYNWTSLRTQIVCANRVVIGNYCMFGRDVYISDTNEHPIDPVERLNATIKFWNERTVDRYHLVDNSEVIIGDNVWIGERSIILKGVKIGNNAVVAAGSVVTKDVLENTIVGGNPAKTIKKLG</sequence>
<evidence type="ECO:0000313" key="6">
    <source>
        <dbReference type="Proteomes" id="UP000093343"/>
    </source>
</evidence>
<evidence type="ECO:0000256" key="3">
    <source>
        <dbReference type="ARBA" id="ARBA00022737"/>
    </source>
</evidence>
<dbReference type="InterPro" id="IPR018357">
    <property type="entry name" value="Hexapep_transf_CS"/>
</dbReference>
<dbReference type="Pfam" id="PF14602">
    <property type="entry name" value="Hexapep_2"/>
    <property type="match status" value="1"/>
</dbReference>
<gene>
    <name evidence="5" type="ORF">FLP_17945</name>
</gene>
<dbReference type="PROSITE" id="PS00101">
    <property type="entry name" value="HEXAPEP_TRANSFERASES"/>
    <property type="match status" value="1"/>
</dbReference>
<reference evidence="6" key="1">
    <citation type="submission" date="2016-03" db="EMBL/GenBank/DDBJ databases">
        <title>Draft genome sequence of Paenibacillus glacialis DSM 22343.</title>
        <authorList>
            <person name="Shin S.-K."/>
            <person name="Yi H."/>
        </authorList>
    </citation>
    <scope>NUCLEOTIDE SEQUENCE [LARGE SCALE GENOMIC DNA]</scope>
    <source>
        <strain evidence="6">CCUG 60099</strain>
    </source>
</reference>
<evidence type="ECO:0000256" key="4">
    <source>
        <dbReference type="ARBA" id="ARBA00023315"/>
    </source>
</evidence>
<dbReference type="CDD" id="cd04647">
    <property type="entry name" value="LbH_MAT_like"/>
    <property type="match status" value="1"/>
</dbReference>
<keyword evidence="4" id="KW-0012">Acyltransferase</keyword>
<protein>
    <recommendedName>
        <fullName evidence="7">Acyltransferase</fullName>
    </recommendedName>
</protein>